<evidence type="ECO:0000256" key="1">
    <source>
        <dbReference type="ARBA" id="ARBA00008455"/>
    </source>
</evidence>
<dbReference type="SUPFAM" id="SSF54001">
    <property type="entry name" value="Cysteine proteinases"/>
    <property type="match status" value="1"/>
</dbReference>
<accession>X0WQ25</accession>
<dbReference type="InterPro" id="IPR000668">
    <property type="entry name" value="Peptidase_C1A_C"/>
</dbReference>
<protein>
    <recommendedName>
        <fullName evidence="3">Peptidase C1A papain C-terminal domain-containing protein</fullName>
    </recommendedName>
</protein>
<evidence type="ECO:0000313" key="4">
    <source>
        <dbReference type="EMBL" id="GAG26618.1"/>
    </source>
</evidence>
<evidence type="ECO:0000259" key="3">
    <source>
        <dbReference type="SMART" id="SM00645"/>
    </source>
</evidence>
<feature type="region of interest" description="Disordered" evidence="2">
    <location>
        <begin position="1"/>
        <end position="32"/>
    </location>
</feature>
<evidence type="ECO:0000256" key="2">
    <source>
        <dbReference type="SAM" id="MobiDB-lite"/>
    </source>
</evidence>
<dbReference type="Pfam" id="PF00112">
    <property type="entry name" value="Peptidase_C1"/>
    <property type="match status" value="1"/>
</dbReference>
<dbReference type="InterPro" id="IPR038765">
    <property type="entry name" value="Papain-like_cys_pep_sf"/>
</dbReference>
<feature type="non-terminal residue" evidence="4">
    <location>
        <position position="1"/>
    </location>
</feature>
<feature type="non-terminal residue" evidence="4">
    <location>
        <position position="262"/>
    </location>
</feature>
<dbReference type="EMBL" id="BARS01030884">
    <property type="protein sequence ID" value="GAG26618.1"/>
    <property type="molecule type" value="Genomic_DNA"/>
</dbReference>
<dbReference type="SMART" id="SM00645">
    <property type="entry name" value="Pept_C1"/>
    <property type="match status" value="1"/>
</dbReference>
<dbReference type="PROSITE" id="PS00139">
    <property type="entry name" value="THIOL_PROTEASE_CYS"/>
    <property type="match status" value="1"/>
</dbReference>
<dbReference type="InterPro" id="IPR000169">
    <property type="entry name" value="Pept_cys_AS"/>
</dbReference>
<dbReference type="GO" id="GO:0006508">
    <property type="term" value="P:proteolysis"/>
    <property type="evidence" value="ECO:0007669"/>
    <property type="project" value="InterPro"/>
</dbReference>
<dbReference type="AlphaFoldDB" id="X0WQ25"/>
<dbReference type="PROSITE" id="PS00639">
    <property type="entry name" value="THIOL_PROTEASE_HIS"/>
    <property type="match status" value="1"/>
</dbReference>
<feature type="domain" description="Peptidase C1A papain C-terminal" evidence="3">
    <location>
        <begin position="19"/>
        <end position="258"/>
    </location>
</feature>
<dbReference type="Gene3D" id="3.90.70.10">
    <property type="entry name" value="Cysteine proteinases"/>
    <property type="match status" value="1"/>
</dbReference>
<sequence length="262" mass="28323">TGQRMPDGSLAGESPVAAPPASFDWRNPPNGTNKVTSVKNQGGCGSCYAFAALANIESKILIDTNTTAPVNYSENNAKECNWRELNSYGCPGQCWGSCAGGNYRMLAGLFSQKGIVLESDDPYVPVDVACNSSCPYNKTLLDWRIISSNYIPNTNVLKNYIMTYGPVYTALYVDSGQGFNIGYDGSYTFNYTKPPFVGVNHAVLIVGWSNSLPPDQVTGLSGDGWIVKNSWGAGWGAGGYFYMHYGAANIGMWSSFAHSWQD</sequence>
<comment type="caution">
    <text evidence="4">The sequence shown here is derived from an EMBL/GenBank/DDBJ whole genome shotgun (WGS) entry which is preliminary data.</text>
</comment>
<reference evidence="4" key="1">
    <citation type="journal article" date="2014" name="Front. Microbiol.">
        <title>High frequency of phylogenetically diverse reductive dehalogenase-homologous genes in deep subseafloor sedimentary metagenomes.</title>
        <authorList>
            <person name="Kawai M."/>
            <person name="Futagami T."/>
            <person name="Toyoda A."/>
            <person name="Takaki Y."/>
            <person name="Nishi S."/>
            <person name="Hori S."/>
            <person name="Arai W."/>
            <person name="Tsubouchi T."/>
            <person name="Morono Y."/>
            <person name="Uchiyama I."/>
            <person name="Ito T."/>
            <person name="Fujiyama A."/>
            <person name="Inagaki F."/>
            <person name="Takami H."/>
        </authorList>
    </citation>
    <scope>NUCLEOTIDE SEQUENCE</scope>
    <source>
        <strain evidence="4">Expedition CK06-06</strain>
    </source>
</reference>
<name>X0WQ25_9ZZZZ</name>
<dbReference type="InterPro" id="IPR013128">
    <property type="entry name" value="Peptidase_C1A"/>
</dbReference>
<dbReference type="InterPro" id="IPR025660">
    <property type="entry name" value="Pept_his_AS"/>
</dbReference>
<dbReference type="PANTHER" id="PTHR12411">
    <property type="entry name" value="CYSTEINE PROTEASE FAMILY C1-RELATED"/>
    <property type="match status" value="1"/>
</dbReference>
<proteinExistence type="inferred from homology"/>
<gene>
    <name evidence="4" type="ORF">S01H1_48112</name>
</gene>
<dbReference type="PRINTS" id="PR00705">
    <property type="entry name" value="PAPAIN"/>
</dbReference>
<organism evidence="4">
    <name type="scientific">marine sediment metagenome</name>
    <dbReference type="NCBI Taxonomy" id="412755"/>
    <lineage>
        <taxon>unclassified sequences</taxon>
        <taxon>metagenomes</taxon>
        <taxon>ecological metagenomes</taxon>
    </lineage>
</organism>
<comment type="similarity">
    <text evidence="1">Belongs to the peptidase C1 family.</text>
</comment>
<dbReference type="GO" id="GO:0008234">
    <property type="term" value="F:cysteine-type peptidase activity"/>
    <property type="evidence" value="ECO:0007669"/>
    <property type="project" value="InterPro"/>
</dbReference>